<evidence type="ECO:0000313" key="1">
    <source>
        <dbReference type="EMBL" id="CDL85037.1"/>
    </source>
</evidence>
<dbReference type="EMBL" id="CBXF010000121">
    <property type="protein sequence ID" value="CDL85037.1"/>
    <property type="molecule type" value="Genomic_DNA"/>
</dbReference>
<comment type="caution">
    <text evidence="1">The sequence shown here is derived from an EMBL/GenBank/DDBJ whole genome shotgun (WGS) entry which is preliminary data.</text>
</comment>
<evidence type="ECO:0000313" key="2">
    <source>
        <dbReference type="Proteomes" id="UP000019202"/>
    </source>
</evidence>
<gene>
    <name evidence="1" type="ORF">XSR1_60082</name>
</gene>
<sequence length="68" mass="8103">MRCFTKRDIKIRTPHHAIYPLITFRPILDIAPLEIMAGGYERNFVILNEKSVSWMIFLIIKIGFIRFH</sequence>
<dbReference type="Proteomes" id="UP000019202">
    <property type="component" value="Unassembled WGS sequence"/>
</dbReference>
<proteinExistence type="predicted"/>
<organism evidence="1 2">
    <name type="scientific">Xenorhabdus szentirmaii DSM 16338</name>
    <dbReference type="NCBI Taxonomy" id="1427518"/>
    <lineage>
        <taxon>Bacteria</taxon>
        <taxon>Pseudomonadati</taxon>
        <taxon>Pseudomonadota</taxon>
        <taxon>Gammaproteobacteria</taxon>
        <taxon>Enterobacterales</taxon>
        <taxon>Morganellaceae</taxon>
        <taxon>Xenorhabdus</taxon>
    </lineage>
</organism>
<keyword evidence="2" id="KW-1185">Reference proteome</keyword>
<protein>
    <submittedName>
        <fullName evidence="1">Uncharacterized protein</fullName>
    </submittedName>
</protein>
<reference evidence="1" key="1">
    <citation type="submission" date="2013-11" db="EMBL/GenBank/DDBJ databases">
        <title>Draft genome sequence and annotation of the entomopathogenic bacteria, Xenorhabdus cabanillasi strain JM26 and Xenorhabdus szentirmai strain DSM 16338.</title>
        <authorList>
            <person name="Gualtieri M."/>
            <person name="Ogier J.C."/>
            <person name="Pages S."/>
            <person name="Givaudan A."/>
            <person name="Gaudriault S."/>
        </authorList>
    </citation>
    <scope>NUCLEOTIDE SEQUENCE [LARGE SCALE GENOMIC DNA]</scope>
    <source>
        <strain evidence="1">DSM 16338</strain>
    </source>
</reference>
<name>W1J2R8_9GAMM</name>
<accession>W1J2R8</accession>
<dbReference type="AlphaFoldDB" id="W1J2R8"/>
<dbReference type="STRING" id="1427518.XSR1_60082"/>